<dbReference type="Pfam" id="PF00069">
    <property type="entry name" value="Pkinase"/>
    <property type="match status" value="1"/>
</dbReference>
<dbReference type="InterPro" id="IPR011990">
    <property type="entry name" value="TPR-like_helical_dom_sf"/>
</dbReference>
<dbReference type="GO" id="GO:0004674">
    <property type="term" value="F:protein serine/threonine kinase activity"/>
    <property type="evidence" value="ECO:0007669"/>
    <property type="project" value="TreeGrafter"/>
</dbReference>
<dbReference type="GO" id="GO:0005524">
    <property type="term" value="F:ATP binding"/>
    <property type="evidence" value="ECO:0007669"/>
    <property type="project" value="UniProtKB-KW"/>
</dbReference>
<dbReference type="Gene3D" id="1.10.510.10">
    <property type="entry name" value="Transferase(Phosphotransferase) domain 1"/>
    <property type="match status" value="1"/>
</dbReference>
<keyword evidence="5" id="KW-0802">TPR repeat</keyword>
<dbReference type="PANTHER" id="PTHR44329">
    <property type="entry name" value="SERINE/THREONINE-PROTEIN KINASE TNNI3K-RELATED"/>
    <property type="match status" value="1"/>
</dbReference>
<sequence>MAMPILSMDQPGNEGPEWQQSARKVLDDLSHLKIHPGRLTMVKLSVYVGRRTSVAHASLMSAPGEEVITSGRTIDVAVKEVFLDSSSQSKSFAHEAKILSGISHPNVVKLIGFLEDEESKSASLVFPWEANGNVREFVASGKWEIPERVSLIKDVMCGIHYLHSQEPPILHGDLKSAINSGNHAVLTDFGSARRIRRYSARDPSSPRVEVISQRELSTGAKLEQPRVEYSAVTETLTLSAPGYTLRWAAPEVLDGRPGLPGDIWSFAWVCWEIMTNRLPYPEINRKEPLIAYIAMKKPLPSIREQEQISPILQLCSLIVDCWNFDPTKRPDTARCNARLEWMPSAVPSADRAEVRSPLLLLKIGDTHRLHSRPDEALKSFQRALDISRHTEDHKTTAGAMLLLGDAYKNLSRLPEAELHFKNALELYERDGDRTGMGTALVGLGNVYDAESQISQAEVHYNQALDAFSQANNDLGRANAMFGLGRIYKGQSKLVQAEESYDKAGEIYVRIGDEMGKANTLLGLGRIRHAQSRAADAERKCEEAKEIYTRIGGELGRADALETLGDVYRAQSMYPNATLCYVEAAKTYGRLQYPHGQANAMLGLGRIHYVLSEHNQAELVYKEALGIYTLVGNVLGGANTLAWLADTYRAQSKYVDAEEAYREADDRYTRAGDDLGRANALLGMGQVCRVQSKVAEAEAAFTGAANLSERVGNQGIQIHALMSLGLICGNRGDYQDAERRFAEAVVILSGFGNETALRSAQRSREAYRKLASGTHPLFILSPRWLLWFFMELIRRAFRLLWSR</sequence>
<dbReference type="PANTHER" id="PTHR44329:SF288">
    <property type="entry name" value="MITOGEN-ACTIVATED PROTEIN KINASE KINASE KINASE 20"/>
    <property type="match status" value="1"/>
</dbReference>
<dbReference type="Proteomes" id="UP000054248">
    <property type="component" value="Unassembled WGS sequence"/>
</dbReference>
<dbReference type="EMBL" id="KN822957">
    <property type="protein sequence ID" value="KIO32110.1"/>
    <property type="molecule type" value="Genomic_DNA"/>
</dbReference>
<evidence type="ECO:0000256" key="2">
    <source>
        <dbReference type="ARBA" id="ARBA00022741"/>
    </source>
</evidence>
<dbReference type="HOGENOM" id="CLU_000288_7_37_1"/>
<dbReference type="SMART" id="SM00028">
    <property type="entry name" value="TPR"/>
    <property type="match status" value="9"/>
</dbReference>
<dbReference type="AlphaFoldDB" id="A0A0C3QIX2"/>
<dbReference type="PROSITE" id="PS50011">
    <property type="entry name" value="PROTEIN_KINASE_DOM"/>
    <property type="match status" value="1"/>
</dbReference>
<dbReference type="STRING" id="1051891.A0A0C3QIX2"/>
<evidence type="ECO:0000259" key="6">
    <source>
        <dbReference type="PROSITE" id="PS50011"/>
    </source>
</evidence>
<evidence type="ECO:0000256" key="3">
    <source>
        <dbReference type="ARBA" id="ARBA00022777"/>
    </source>
</evidence>
<gene>
    <name evidence="7" type="ORF">M407DRAFT_18924</name>
</gene>
<keyword evidence="1" id="KW-0808">Transferase</keyword>
<evidence type="ECO:0000256" key="4">
    <source>
        <dbReference type="ARBA" id="ARBA00022840"/>
    </source>
</evidence>
<name>A0A0C3QIX2_9AGAM</name>
<dbReference type="PROSITE" id="PS50005">
    <property type="entry name" value="TPR"/>
    <property type="match status" value="2"/>
</dbReference>
<reference evidence="8" key="2">
    <citation type="submission" date="2015-01" db="EMBL/GenBank/DDBJ databases">
        <title>Evolutionary Origins and Diversification of the Mycorrhizal Mutualists.</title>
        <authorList>
            <consortium name="DOE Joint Genome Institute"/>
            <consortium name="Mycorrhizal Genomics Consortium"/>
            <person name="Kohler A."/>
            <person name="Kuo A."/>
            <person name="Nagy L.G."/>
            <person name="Floudas D."/>
            <person name="Copeland A."/>
            <person name="Barry K.W."/>
            <person name="Cichocki N."/>
            <person name="Veneault-Fourrey C."/>
            <person name="LaButti K."/>
            <person name="Lindquist E.A."/>
            <person name="Lipzen A."/>
            <person name="Lundell T."/>
            <person name="Morin E."/>
            <person name="Murat C."/>
            <person name="Riley R."/>
            <person name="Ohm R."/>
            <person name="Sun H."/>
            <person name="Tunlid A."/>
            <person name="Henrissat B."/>
            <person name="Grigoriev I.V."/>
            <person name="Hibbett D.S."/>
            <person name="Martin F."/>
        </authorList>
    </citation>
    <scope>NUCLEOTIDE SEQUENCE [LARGE SCALE GENOMIC DNA]</scope>
    <source>
        <strain evidence="8">MUT 4182</strain>
    </source>
</reference>
<feature type="repeat" description="TPR" evidence="5">
    <location>
        <begin position="357"/>
        <end position="390"/>
    </location>
</feature>
<dbReference type="SUPFAM" id="SSF56112">
    <property type="entry name" value="Protein kinase-like (PK-like)"/>
    <property type="match status" value="1"/>
</dbReference>
<evidence type="ECO:0000256" key="1">
    <source>
        <dbReference type="ARBA" id="ARBA00022679"/>
    </source>
</evidence>
<evidence type="ECO:0000313" key="7">
    <source>
        <dbReference type="EMBL" id="KIO32110.1"/>
    </source>
</evidence>
<keyword evidence="3" id="KW-0418">Kinase</keyword>
<feature type="domain" description="Protein kinase" evidence="6">
    <location>
        <begin position="40"/>
        <end position="342"/>
    </location>
</feature>
<keyword evidence="8" id="KW-1185">Reference proteome</keyword>
<dbReference type="OrthoDB" id="431454at2759"/>
<dbReference type="Pfam" id="PF14938">
    <property type="entry name" value="SNAP"/>
    <property type="match status" value="1"/>
</dbReference>
<dbReference type="InterPro" id="IPR000719">
    <property type="entry name" value="Prot_kinase_dom"/>
</dbReference>
<evidence type="ECO:0000256" key="5">
    <source>
        <dbReference type="PROSITE-ProRule" id="PRU00339"/>
    </source>
</evidence>
<organism evidence="7 8">
    <name type="scientific">Tulasnella calospora MUT 4182</name>
    <dbReference type="NCBI Taxonomy" id="1051891"/>
    <lineage>
        <taxon>Eukaryota</taxon>
        <taxon>Fungi</taxon>
        <taxon>Dikarya</taxon>
        <taxon>Basidiomycota</taxon>
        <taxon>Agaricomycotina</taxon>
        <taxon>Agaricomycetes</taxon>
        <taxon>Cantharellales</taxon>
        <taxon>Tulasnellaceae</taxon>
        <taxon>Tulasnella</taxon>
    </lineage>
</organism>
<protein>
    <recommendedName>
        <fullName evidence="6">Protein kinase domain-containing protein</fullName>
    </recommendedName>
</protein>
<accession>A0A0C3QIX2</accession>
<dbReference type="Gene3D" id="1.25.40.10">
    <property type="entry name" value="Tetratricopeptide repeat domain"/>
    <property type="match status" value="2"/>
</dbReference>
<keyword evidence="4" id="KW-0067">ATP-binding</keyword>
<dbReference type="InterPro" id="IPR051681">
    <property type="entry name" value="Ser/Thr_Kinases-Pseudokinases"/>
</dbReference>
<evidence type="ECO:0000313" key="8">
    <source>
        <dbReference type="Proteomes" id="UP000054248"/>
    </source>
</evidence>
<dbReference type="InterPro" id="IPR019734">
    <property type="entry name" value="TPR_rpt"/>
</dbReference>
<reference evidence="7 8" key="1">
    <citation type="submission" date="2014-04" db="EMBL/GenBank/DDBJ databases">
        <authorList>
            <consortium name="DOE Joint Genome Institute"/>
            <person name="Kuo A."/>
            <person name="Girlanda M."/>
            <person name="Perotto S."/>
            <person name="Kohler A."/>
            <person name="Nagy L.G."/>
            <person name="Floudas D."/>
            <person name="Copeland A."/>
            <person name="Barry K.W."/>
            <person name="Cichocki N."/>
            <person name="Veneault-Fourrey C."/>
            <person name="LaButti K."/>
            <person name="Lindquist E.A."/>
            <person name="Lipzen A."/>
            <person name="Lundell T."/>
            <person name="Morin E."/>
            <person name="Murat C."/>
            <person name="Sun H."/>
            <person name="Tunlid A."/>
            <person name="Henrissat B."/>
            <person name="Grigoriev I.V."/>
            <person name="Hibbett D.S."/>
            <person name="Martin F."/>
            <person name="Nordberg H.P."/>
            <person name="Cantor M.N."/>
            <person name="Hua S.X."/>
        </authorList>
    </citation>
    <scope>NUCLEOTIDE SEQUENCE [LARGE SCALE GENOMIC DNA]</scope>
    <source>
        <strain evidence="7 8">MUT 4182</strain>
    </source>
</reference>
<proteinExistence type="predicted"/>
<dbReference type="Pfam" id="PF13424">
    <property type="entry name" value="TPR_12"/>
    <property type="match status" value="2"/>
</dbReference>
<dbReference type="InterPro" id="IPR011009">
    <property type="entry name" value="Kinase-like_dom_sf"/>
</dbReference>
<keyword evidence="2" id="KW-0547">Nucleotide-binding</keyword>
<feature type="repeat" description="TPR" evidence="5">
    <location>
        <begin position="397"/>
        <end position="430"/>
    </location>
</feature>
<dbReference type="SUPFAM" id="SSF48452">
    <property type="entry name" value="TPR-like"/>
    <property type="match status" value="2"/>
</dbReference>